<evidence type="ECO:0000313" key="4">
    <source>
        <dbReference type="EMBL" id="MDQ0512529.1"/>
    </source>
</evidence>
<dbReference type="RefSeq" id="WP_306891207.1">
    <property type="nucleotide sequence ID" value="NZ_JAUSVR010000013.1"/>
</dbReference>
<name>A0ABU0LV38_9HYPH</name>
<accession>A0ABU0LV38</accession>
<dbReference type="InterPro" id="IPR050445">
    <property type="entry name" value="Bact_polysacc_biosynth/exp"/>
</dbReference>
<feature type="compositionally biased region" description="Low complexity" evidence="2">
    <location>
        <begin position="18"/>
        <end position="31"/>
    </location>
</feature>
<comment type="caution">
    <text evidence="4">The sequence shown here is derived from an EMBL/GenBank/DDBJ whole genome shotgun (WGS) entry which is preliminary data.</text>
</comment>
<dbReference type="PANTHER" id="PTHR32309">
    <property type="entry name" value="TYROSINE-PROTEIN KINASE"/>
    <property type="match status" value="1"/>
</dbReference>
<sequence>MSKLHPFLGMARDTSLEPAPGAPAKAKTARPLPHALTEATPEPVRARAKPAARPVAKRDAFALPEFDVAALAERLPRKRRQRRSIGLWTSFFLMVALPTLAAGLYYGLIVSNQYLSEFRFAVRSQDFAPAGASAASTALGAAARAGGYTDNFLVVDYLTSRQAVEDLSKTLDLRAMFDRPGVDILSRLSGDDTMENLVSYWQSMIDASFDLATGLALVRVRAFTPDDAYTIAATLVKQSEKLINEISARARIDAVRFAESDVSRAEQRLRDARGALRQFRDTEQTPDAARTAGGTLDLAMKLRGELAGLQSQLSSLRTYMDPNAPTVKVLESRIAATAKQITAIEREIGKGNREVANREVGGREVQAPAAQAGTAGAATAAAPATGSTMPGAAPVLSDVLSNYEDVDLSRQFAEKYYDTTLSALELARSEAAAQQTYVATYVQPARAQASLYPQRLMTTLIIFLAAGALWFVSVMVFFSIRDHVA</sequence>
<keyword evidence="3" id="KW-1133">Transmembrane helix</keyword>
<keyword evidence="5" id="KW-1185">Reference proteome</keyword>
<dbReference type="PANTHER" id="PTHR32309:SF13">
    <property type="entry name" value="FERRIC ENTEROBACTIN TRANSPORT PROTEIN FEPE"/>
    <property type="match status" value="1"/>
</dbReference>
<feature type="coiled-coil region" evidence="1">
    <location>
        <begin position="255"/>
        <end position="282"/>
    </location>
</feature>
<feature type="transmembrane region" description="Helical" evidence="3">
    <location>
        <begin position="85"/>
        <end position="108"/>
    </location>
</feature>
<keyword evidence="1" id="KW-0175">Coiled coil</keyword>
<evidence type="ECO:0000256" key="3">
    <source>
        <dbReference type="SAM" id="Phobius"/>
    </source>
</evidence>
<dbReference type="EMBL" id="JAUSVR010000013">
    <property type="protein sequence ID" value="MDQ0512529.1"/>
    <property type="molecule type" value="Genomic_DNA"/>
</dbReference>
<dbReference type="Proteomes" id="UP001235094">
    <property type="component" value="Unassembled WGS sequence"/>
</dbReference>
<protein>
    <submittedName>
        <fullName evidence="4">Capsular polysaccharide transport system permease protein</fullName>
    </submittedName>
</protein>
<feature type="region of interest" description="Disordered" evidence="2">
    <location>
        <begin position="12"/>
        <end position="48"/>
    </location>
</feature>
<keyword evidence="3" id="KW-0812">Transmembrane</keyword>
<evidence type="ECO:0000313" key="5">
    <source>
        <dbReference type="Proteomes" id="UP001235094"/>
    </source>
</evidence>
<organism evidence="4 5">
    <name type="scientific">Ancylobacter amanitiformis</name>
    <dbReference type="NCBI Taxonomy" id="217069"/>
    <lineage>
        <taxon>Bacteria</taxon>
        <taxon>Pseudomonadati</taxon>
        <taxon>Pseudomonadota</taxon>
        <taxon>Alphaproteobacteria</taxon>
        <taxon>Hyphomicrobiales</taxon>
        <taxon>Xanthobacteraceae</taxon>
        <taxon>Ancylobacter</taxon>
    </lineage>
</organism>
<evidence type="ECO:0000256" key="1">
    <source>
        <dbReference type="SAM" id="Coils"/>
    </source>
</evidence>
<gene>
    <name evidence="4" type="ORF">QOZ99_003439</name>
</gene>
<keyword evidence="3" id="KW-0472">Membrane</keyword>
<proteinExistence type="predicted"/>
<feature type="transmembrane region" description="Helical" evidence="3">
    <location>
        <begin position="456"/>
        <end position="480"/>
    </location>
</feature>
<reference evidence="4 5" key="1">
    <citation type="submission" date="2023-07" db="EMBL/GenBank/DDBJ databases">
        <title>Genomic Encyclopedia of Type Strains, Phase IV (KMG-IV): sequencing the most valuable type-strain genomes for metagenomic binning, comparative biology and taxonomic classification.</title>
        <authorList>
            <person name="Goeker M."/>
        </authorList>
    </citation>
    <scope>NUCLEOTIDE SEQUENCE [LARGE SCALE GENOMIC DNA]</scope>
    <source>
        <strain evidence="4 5">DSM 15561</strain>
    </source>
</reference>
<evidence type="ECO:0000256" key="2">
    <source>
        <dbReference type="SAM" id="MobiDB-lite"/>
    </source>
</evidence>